<dbReference type="EMBL" id="BNJF01000004">
    <property type="protein sequence ID" value="GHO48397.1"/>
    <property type="molecule type" value="Genomic_DNA"/>
</dbReference>
<dbReference type="PANTHER" id="PTHR30146:SF109">
    <property type="entry name" value="HTH-TYPE TRANSCRIPTIONAL REGULATOR GALS"/>
    <property type="match status" value="1"/>
</dbReference>
<dbReference type="AlphaFoldDB" id="A0A8J3I9C8"/>
<dbReference type="PROSITE" id="PS50943">
    <property type="entry name" value="HTH_CROC1"/>
    <property type="match status" value="1"/>
</dbReference>
<dbReference type="InterPro" id="IPR010982">
    <property type="entry name" value="Lambda_DNA-bd_dom_sf"/>
</dbReference>
<evidence type="ECO:0000313" key="7">
    <source>
        <dbReference type="Proteomes" id="UP000612362"/>
    </source>
</evidence>
<reference evidence="6" key="1">
    <citation type="submission" date="2020-10" db="EMBL/GenBank/DDBJ databases">
        <title>Taxonomic study of unclassified bacteria belonging to the class Ktedonobacteria.</title>
        <authorList>
            <person name="Yabe S."/>
            <person name="Wang C.M."/>
            <person name="Zheng Y."/>
            <person name="Sakai Y."/>
            <person name="Cavaletti L."/>
            <person name="Monciardini P."/>
            <person name="Donadio S."/>
        </authorList>
    </citation>
    <scope>NUCLEOTIDE SEQUENCE</scope>
    <source>
        <strain evidence="6">SOSP1-1</strain>
    </source>
</reference>
<dbReference type="InterPro" id="IPR000843">
    <property type="entry name" value="HTH_LacI"/>
</dbReference>
<keyword evidence="7" id="KW-1185">Reference proteome</keyword>
<dbReference type="SUPFAM" id="SSF47413">
    <property type="entry name" value="lambda repressor-like DNA-binding domains"/>
    <property type="match status" value="1"/>
</dbReference>
<organism evidence="6 7">
    <name type="scientific">Ktedonospora formicarum</name>
    <dbReference type="NCBI Taxonomy" id="2778364"/>
    <lineage>
        <taxon>Bacteria</taxon>
        <taxon>Bacillati</taxon>
        <taxon>Chloroflexota</taxon>
        <taxon>Ktedonobacteria</taxon>
        <taxon>Ktedonobacterales</taxon>
        <taxon>Ktedonobacteraceae</taxon>
        <taxon>Ktedonospora</taxon>
    </lineage>
</organism>
<dbReference type="GO" id="GO:0000976">
    <property type="term" value="F:transcription cis-regulatory region binding"/>
    <property type="evidence" value="ECO:0007669"/>
    <property type="project" value="TreeGrafter"/>
</dbReference>
<keyword evidence="3" id="KW-0804">Transcription</keyword>
<dbReference type="PROSITE" id="PS00356">
    <property type="entry name" value="HTH_LACI_1"/>
    <property type="match status" value="1"/>
</dbReference>
<dbReference type="Pfam" id="PF13377">
    <property type="entry name" value="Peripla_BP_3"/>
    <property type="match status" value="1"/>
</dbReference>
<keyword evidence="1" id="KW-0805">Transcription regulation</keyword>
<evidence type="ECO:0000259" key="5">
    <source>
        <dbReference type="PROSITE" id="PS50943"/>
    </source>
</evidence>
<evidence type="ECO:0000256" key="2">
    <source>
        <dbReference type="ARBA" id="ARBA00023125"/>
    </source>
</evidence>
<dbReference type="RefSeq" id="WP_220197613.1">
    <property type="nucleotide sequence ID" value="NZ_BNJF01000004.1"/>
</dbReference>
<proteinExistence type="predicted"/>
<evidence type="ECO:0000259" key="4">
    <source>
        <dbReference type="PROSITE" id="PS50932"/>
    </source>
</evidence>
<comment type="caution">
    <text evidence="6">The sequence shown here is derived from an EMBL/GenBank/DDBJ whole genome shotgun (WGS) entry which is preliminary data.</text>
</comment>
<evidence type="ECO:0000256" key="3">
    <source>
        <dbReference type="ARBA" id="ARBA00023163"/>
    </source>
</evidence>
<dbReference type="Pfam" id="PF00356">
    <property type="entry name" value="LacI"/>
    <property type="match status" value="1"/>
</dbReference>
<dbReference type="CDD" id="cd01392">
    <property type="entry name" value="HTH_LacI"/>
    <property type="match status" value="1"/>
</dbReference>
<feature type="domain" description="HTH cro/C1-type" evidence="5">
    <location>
        <begin position="13"/>
        <end position="60"/>
    </location>
</feature>
<dbReference type="SMART" id="SM00354">
    <property type="entry name" value="HTH_LACI"/>
    <property type="match status" value="1"/>
</dbReference>
<dbReference type="Gene3D" id="1.10.260.40">
    <property type="entry name" value="lambda repressor-like DNA-binding domains"/>
    <property type="match status" value="1"/>
</dbReference>
<dbReference type="InterPro" id="IPR001387">
    <property type="entry name" value="Cro/C1-type_HTH"/>
</dbReference>
<protein>
    <submittedName>
        <fullName evidence="6">LacI family transcriptional regulator</fullName>
    </submittedName>
</protein>
<feature type="domain" description="HTH lacI-type" evidence="4">
    <location>
        <begin position="16"/>
        <end position="70"/>
    </location>
</feature>
<dbReference type="Proteomes" id="UP000612362">
    <property type="component" value="Unassembled WGS sequence"/>
</dbReference>
<dbReference type="PANTHER" id="PTHR30146">
    <property type="entry name" value="LACI-RELATED TRANSCRIPTIONAL REPRESSOR"/>
    <property type="match status" value="1"/>
</dbReference>
<gene>
    <name evidence="6" type="ORF">KSX_65600</name>
</gene>
<evidence type="ECO:0000256" key="1">
    <source>
        <dbReference type="ARBA" id="ARBA00023015"/>
    </source>
</evidence>
<evidence type="ECO:0000313" key="6">
    <source>
        <dbReference type="EMBL" id="GHO48397.1"/>
    </source>
</evidence>
<dbReference type="InterPro" id="IPR028082">
    <property type="entry name" value="Peripla_BP_I"/>
</dbReference>
<dbReference type="SUPFAM" id="SSF53822">
    <property type="entry name" value="Periplasmic binding protein-like I"/>
    <property type="match status" value="1"/>
</dbReference>
<keyword evidence="2" id="KW-0238">DNA-binding</keyword>
<accession>A0A8J3I9C8</accession>
<dbReference type="PROSITE" id="PS50932">
    <property type="entry name" value="HTH_LACI_2"/>
    <property type="match status" value="1"/>
</dbReference>
<dbReference type="CDD" id="cd06267">
    <property type="entry name" value="PBP1_LacI_sugar_binding-like"/>
    <property type="match status" value="1"/>
</dbReference>
<dbReference type="Gene3D" id="3.40.50.2300">
    <property type="match status" value="2"/>
</dbReference>
<dbReference type="GO" id="GO:0003700">
    <property type="term" value="F:DNA-binding transcription factor activity"/>
    <property type="evidence" value="ECO:0007669"/>
    <property type="project" value="TreeGrafter"/>
</dbReference>
<name>A0A8J3I9C8_9CHLR</name>
<dbReference type="InterPro" id="IPR046335">
    <property type="entry name" value="LacI/GalR-like_sensor"/>
</dbReference>
<dbReference type="PRINTS" id="PR00036">
    <property type="entry name" value="HTHLACI"/>
</dbReference>
<sequence>MNRKITSDKNGLARDVTIFDVAEKAGVSHSTVSRVLNNKNNVNVETRERVLQAMTQLGYVSNVSARSLARGSSHVVGLLVDHLNTGYMGEIIRGIDEELEAHNYNLMLYTTHRQKYKEAAYVTKLTHDFADGLILIVPRNEKAYLETLQQRKFPYVLIDYQGYNRYVPSIITTNQKGGYDACSYLIGLGHRRIGFITGEMAYGCSPERLAGYQAALAEHGIPFDPELVSEGNFLQPQGYHCAQHLLSLPKPPTALFVSNDVMAFGAMEAARDLGFRIPDDLSIIGFDDVPQAAHVHPPLTTVCQPLVEMGRSAANLLLKYIANPKSEVERVELSTRLVIRESCHVPRALTE</sequence>